<dbReference type="PANTHER" id="PTHR13504:SF38">
    <property type="entry name" value="FIDO DOMAIN-CONTAINING PROTEIN"/>
    <property type="match status" value="1"/>
</dbReference>
<organism evidence="4">
    <name type="scientific">Sphingomonas sp. JE1</name>
    <dbReference type="NCBI Taxonomy" id="1628059"/>
    <lineage>
        <taxon>Bacteria</taxon>
        <taxon>Pseudomonadati</taxon>
        <taxon>Pseudomonadota</taxon>
        <taxon>Alphaproteobacteria</taxon>
        <taxon>Sphingomonadales</taxon>
        <taxon>Sphingomonadaceae</taxon>
        <taxon>Sphingomonas</taxon>
    </lineage>
</organism>
<keyword evidence="2" id="KW-0067">ATP-binding</keyword>
<dbReference type="PROSITE" id="PS51459">
    <property type="entry name" value="FIDO"/>
    <property type="match status" value="1"/>
</dbReference>
<accession>A0A0D5A044</accession>
<name>A0A0D5A044_9SPHN</name>
<dbReference type="GO" id="GO:0005524">
    <property type="term" value="F:ATP binding"/>
    <property type="evidence" value="ECO:0007669"/>
    <property type="project" value="UniProtKB-KW"/>
</dbReference>
<dbReference type="PANTHER" id="PTHR13504">
    <property type="entry name" value="FIDO DOMAIN-CONTAINING PROTEIN DDB_G0283145"/>
    <property type="match status" value="1"/>
</dbReference>
<evidence type="ECO:0000256" key="2">
    <source>
        <dbReference type="PIRSR" id="PIRSR640198-2"/>
    </source>
</evidence>
<dbReference type="Pfam" id="PF02661">
    <property type="entry name" value="Fic"/>
    <property type="match status" value="1"/>
</dbReference>
<dbReference type="Gene3D" id="1.10.3290.10">
    <property type="entry name" value="Fido-like domain"/>
    <property type="match status" value="1"/>
</dbReference>
<keyword evidence="4" id="KW-0614">Plasmid</keyword>
<gene>
    <name evidence="4" type="ORF">pJE1_218</name>
</gene>
<keyword evidence="2" id="KW-0547">Nucleotide-binding</keyword>
<sequence length="461" mass="51485">MSTDDWTLLTPRHRAEPTLAGQLIFALKWEGIDLGVLAQLFAVLGPDPVRDLIFATPTGAFARRLWYLYEWLTATELDIPDPGKVKTVPIVDTDLQFGLDHGLVSSRHKVVDNLPGTPAFCPMVRRTPRLEEVGAKRLDQLARQEVGRIRADLVARAAAFLLLNDSKSSFAIEGERPSGTRAVRWGEAIAQAGGHPLSLAEFDRLQRIVIGDARFVRLGLRTQGGFVGVHDRDTGDPLPDHISARHEDISTLLDGIVAYADRVRSQGYDPVVAAAAMGFGFVYIHPYEDGNGRIHRWLIHHALASANYNPPGLVFPISAAILRRLDAYRLVLESYSRSLLPQIEWRRTADGNVEVLNQTIDFYRYFDATAHAEFLYDCVEQTIAEDLPREVRFLEAFDRFSEGVQQIVDMPAAQVELLQKFLQQNAGQFSQRARTREFAALTVAEAVQIEQLYADAFGNEA</sequence>
<evidence type="ECO:0000256" key="1">
    <source>
        <dbReference type="PIRSR" id="PIRSR640198-1"/>
    </source>
</evidence>
<feature type="domain" description="Fido" evidence="3">
    <location>
        <begin position="197"/>
        <end position="348"/>
    </location>
</feature>
<dbReference type="EMBL" id="KM017071">
    <property type="protein sequence ID" value="AJW29640.1"/>
    <property type="molecule type" value="Genomic_DNA"/>
</dbReference>
<dbReference type="InterPro" id="IPR003812">
    <property type="entry name" value="Fido"/>
</dbReference>
<protein>
    <submittedName>
        <fullName evidence="4">Filamentation induced by cAMP protein Fic</fullName>
    </submittedName>
</protein>
<geneLocation type="plasmid" evidence="4">
    <name>pJE1</name>
</geneLocation>
<evidence type="ECO:0000259" key="3">
    <source>
        <dbReference type="PROSITE" id="PS51459"/>
    </source>
</evidence>
<feature type="binding site" evidence="2">
    <location>
        <begin position="289"/>
        <end position="296"/>
    </location>
    <ligand>
        <name>ATP</name>
        <dbReference type="ChEBI" id="CHEBI:30616"/>
    </ligand>
</feature>
<dbReference type="SUPFAM" id="SSF140931">
    <property type="entry name" value="Fic-like"/>
    <property type="match status" value="1"/>
</dbReference>
<dbReference type="InterPro" id="IPR036597">
    <property type="entry name" value="Fido-like_dom_sf"/>
</dbReference>
<proteinExistence type="predicted"/>
<reference evidence="4" key="1">
    <citation type="submission" date="2014-06" db="EMBL/GenBank/DDBJ databases">
        <title>Molecular and ecological studies on carbamate pesticide degrading bacteria isolated from agricultural soils.</title>
        <authorList>
            <person name="Kim D.-U."/>
            <person name="Ka J.-O."/>
        </authorList>
    </citation>
    <scope>NUCLEOTIDE SEQUENCE</scope>
    <source>
        <strain evidence="4">JE1</strain>
        <plasmid evidence="4">pJE1</plasmid>
    </source>
</reference>
<feature type="active site" evidence="1">
    <location>
        <position position="285"/>
    </location>
</feature>
<dbReference type="InterPro" id="IPR040198">
    <property type="entry name" value="Fido_containing"/>
</dbReference>
<dbReference type="AlphaFoldDB" id="A0A0D5A044"/>
<evidence type="ECO:0000313" key="4">
    <source>
        <dbReference type="EMBL" id="AJW29640.1"/>
    </source>
</evidence>